<dbReference type="Proteomes" id="UP000469430">
    <property type="component" value="Unassembled WGS sequence"/>
</dbReference>
<dbReference type="OrthoDB" id="7508062at2"/>
<reference evidence="1 2" key="1">
    <citation type="submission" date="2019-12" db="EMBL/GenBank/DDBJ databases">
        <title>Genomic-based taxomic classification of the family Erythrobacteraceae.</title>
        <authorList>
            <person name="Xu L."/>
        </authorList>
    </citation>
    <scope>NUCLEOTIDE SEQUENCE [LARGE SCALE GENOMIC DNA]</scope>
    <source>
        <strain evidence="1 2">S36</strain>
    </source>
</reference>
<evidence type="ECO:0000313" key="2">
    <source>
        <dbReference type="Proteomes" id="UP000469430"/>
    </source>
</evidence>
<comment type="caution">
    <text evidence="1">The sequence shown here is derived from an EMBL/GenBank/DDBJ whole genome shotgun (WGS) entry which is preliminary data.</text>
</comment>
<dbReference type="RefSeq" id="WP_161390563.1">
    <property type="nucleotide sequence ID" value="NZ_JBHSCP010000001.1"/>
</dbReference>
<dbReference type="AlphaFoldDB" id="A0A6I4TSQ6"/>
<proteinExistence type="predicted"/>
<protein>
    <submittedName>
        <fullName evidence="1">Uncharacterized protein</fullName>
    </submittedName>
</protein>
<name>A0A6I4TSQ6_9SPHN</name>
<accession>A0A6I4TSQ6</accession>
<organism evidence="1 2">
    <name type="scientific">Croceibacterium xixiisoli</name>
    <dbReference type="NCBI Taxonomy" id="1476466"/>
    <lineage>
        <taxon>Bacteria</taxon>
        <taxon>Pseudomonadati</taxon>
        <taxon>Pseudomonadota</taxon>
        <taxon>Alphaproteobacteria</taxon>
        <taxon>Sphingomonadales</taxon>
        <taxon>Erythrobacteraceae</taxon>
        <taxon>Croceibacterium</taxon>
    </lineage>
</organism>
<gene>
    <name evidence="1" type="ORF">GRI97_08240</name>
</gene>
<evidence type="ECO:0000313" key="1">
    <source>
        <dbReference type="EMBL" id="MXO98976.1"/>
    </source>
</evidence>
<dbReference type="EMBL" id="WTYJ01000001">
    <property type="protein sequence ID" value="MXO98976.1"/>
    <property type="molecule type" value="Genomic_DNA"/>
</dbReference>
<keyword evidence="2" id="KW-1185">Reference proteome</keyword>
<sequence length="131" mass="15104">MSRAQFSYASGRAIDRAFTGIDVSEPTEGYYRHRLVFGGVRGGVHIWYGPPHDPDTGDEMDRSWRWQAEFDGDYIELDRVWPDCAGEPISEADYRAYCNRKAWARQNAPNSAFANRRQRRDPLSIDCPLPF</sequence>